<evidence type="ECO:0000313" key="3">
    <source>
        <dbReference type="Proteomes" id="UP000636479"/>
    </source>
</evidence>
<evidence type="ECO:0000313" key="2">
    <source>
        <dbReference type="EMBL" id="KAF7298640.1"/>
    </source>
</evidence>
<gene>
    <name evidence="2" type="ORF">MIND_00811100</name>
</gene>
<dbReference type="Gene3D" id="3.40.50.11350">
    <property type="match status" value="1"/>
</dbReference>
<dbReference type="RefSeq" id="XP_037218028.1">
    <property type="nucleotide sequence ID" value="XM_037364786.1"/>
</dbReference>
<dbReference type="AlphaFoldDB" id="A0A8H6SFI2"/>
<feature type="transmembrane region" description="Helical" evidence="1">
    <location>
        <begin position="12"/>
        <end position="32"/>
    </location>
</feature>
<keyword evidence="3" id="KW-1185">Reference proteome</keyword>
<accession>A0A8H6SFI2</accession>
<evidence type="ECO:0000256" key="1">
    <source>
        <dbReference type="SAM" id="Phobius"/>
    </source>
</evidence>
<dbReference type="CDD" id="cd11296">
    <property type="entry name" value="O-FucT_like"/>
    <property type="match status" value="1"/>
</dbReference>
<dbReference type="OrthoDB" id="423313at2759"/>
<name>A0A8H6SFI2_9AGAR</name>
<keyword evidence="1" id="KW-0812">Transmembrane</keyword>
<comment type="caution">
    <text evidence="2">The sequence shown here is derived from an EMBL/GenBank/DDBJ whole genome shotgun (WGS) entry which is preliminary data.</text>
</comment>
<reference evidence="2" key="1">
    <citation type="submission" date="2020-05" db="EMBL/GenBank/DDBJ databases">
        <title>Mycena genomes resolve the evolution of fungal bioluminescence.</title>
        <authorList>
            <person name="Tsai I.J."/>
        </authorList>
    </citation>
    <scope>NUCLEOTIDE SEQUENCE</scope>
    <source>
        <strain evidence="2">171206Taipei</strain>
    </source>
</reference>
<sequence>MRPSARAVLRFPLSSPVRVFVAVLVLASVFYLRSPESFLRGETRKAPGPPVLLKGFPTRAFADNLRPDVQYITTWVHAGFTNDVIIFIHLLYLALLTQRVPIIPHFVPTHILGPETSQIDGFSGPDLDFGEVFDLPRYSRLTNQAVLEWWQVKDRESDIVDPLGCWEALVTNKHHRRASPHRLKLDVSYTTAPNWTKISSDPHNPHLSFSALMALTFPTKRNQHLIPPTHSPLLNHTLPPNEHLFCFDNLYWVCEIEEHDLQYEWSAAWRLVGQHLHWTPQILSLSDDYLRHAFGLEATNAPIPPFIAVHVRRGDFADPNTCDKFPSEECYAPISFYHMRVKEMQAELLASNGVVVQHVLLMSDEQDETWWAQAQAAYSSEGWARASHVELQTVEKYGMWYPILIDSAMQTHRMVLGIVGTMSSTVSVISGKRIASWNEGTAPLKMVPYGQWIKENLK</sequence>
<dbReference type="Proteomes" id="UP000636479">
    <property type="component" value="Unassembled WGS sequence"/>
</dbReference>
<keyword evidence="1" id="KW-1133">Transmembrane helix</keyword>
<dbReference type="EMBL" id="JACAZF010000007">
    <property type="protein sequence ID" value="KAF7298640.1"/>
    <property type="molecule type" value="Genomic_DNA"/>
</dbReference>
<organism evidence="2 3">
    <name type="scientific">Mycena indigotica</name>
    <dbReference type="NCBI Taxonomy" id="2126181"/>
    <lineage>
        <taxon>Eukaryota</taxon>
        <taxon>Fungi</taxon>
        <taxon>Dikarya</taxon>
        <taxon>Basidiomycota</taxon>
        <taxon>Agaricomycotina</taxon>
        <taxon>Agaricomycetes</taxon>
        <taxon>Agaricomycetidae</taxon>
        <taxon>Agaricales</taxon>
        <taxon>Marasmiineae</taxon>
        <taxon>Mycenaceae</taxon>
        <taxon>Mycena</taxon>
    </lineage>
</organism>
<dbReference type="GeneID" id="59347302"/>
<keyword evidence="1" id="KW-0472">Membrane</keyword>
<protein>
    <submittedName>
        <fullName evidence="2">Uncharacterized protein</fullName>
    </submittedName>
</protein>
<proteinExistence type="predicted"/>